<evidence type="ECO:0000313" key="1">
    <source>
        <dbReference type="EMBL" id="KAJ4711470.1"/>
    </source>
</evidence>
<protein>
    <submittedName>
        <fullName evidence="1">Hydroxyproline-rich glycoprotein family protein</fullName>
    </submittedName>
</protein>
<dbReference type="Proteomes" id="UP001164539">
    <property type="component" value="Chromosome 9"/>
</dbReference>
<accession>A0ACC1XJR9</accession>
<dbReference type="EMBL" id="CM051402">
    <property type="protein sequence ID" value="KAJ4711470.1"/>
    <property type="molecule type" value="Genomic_DNA"/>
</dbReference>
<organism evidence="1 2">
    <name type="scientific">Melia azedarach</name>
    <name type="common">Chinaberry tree</name>
    <dbReference type="NCBI Taxonomy" id="155640"/>
    <lineage>
        <taxon>Eukaryota</taxon>
        <taxon>Viridiplantae</taxon>
        <taxon>Streptophyta</taxon>
        <taxon>Embryophyta</taxon>
        <taxon>Tracheophyta</taxon>
        <taxon>Spermatophyta</taxon>
        <taxon>Magnoliopsida</taxon>
        <taxon>eudicotyledons</taxon>
        <taxon>Gunneridae</taxon>
        <taxon>Pentapetalae</taxon>
        <taxon>rosids</taxon>
        <taxon>malvids</taxon>
        <taxon>Sapindales</taxon>
        <taxon>Meliaceae</taxon>
        <taxon>Melia</taxon>
    </lineage>
</organism>
<name>A0ACC1XJR9_MELAZ</name>
<sequence length="634" mass="70161">MKTSLRRWRGFSLHKHGGDFKDRRDLRPLAQLDELAQATQDMQDMRDCYDSLLSAAAATANSVFEFSESLQEMGACLLEKTALDDNEESGKVLLMLGKVQFELQKLVDNYRSHIFQTITIPSESLLNELRTVEEMKRQCDEKRNVYEYMVMRQREKGRSKSGKGETFSMQQLQEAHDEYDQEATLFVFRLKSLKQGQSRSLLTQAARHHAAQLCFFKKALKSLEALEPHVKMVTEQQHIDYQFSGLEDDDLDDGDDDDNGSDSHGDGELSFDYRQNDPVQDPVSPSSKSMELDQADITFPQVTVLETTKENLDRNYMKSLSFNREIRISSQSAPLPRFAENKSDPDDRRKQMRPSSSRKFSTYALPTPGDTKSSTGSGSPVPHILKTSLSGRAYNLWHSSPLDPAKFDKSLGDEKTSRATAQSVLRESNNNTAFTRLPPPPGDGGVLSQLEPFGASDSKKIKRQAFSGPLTGKPWPTKPVSKEHPQLFSGPILRNPIPQPPASSPKVSPNASPTFLSSSPKISELHELPRPPARLSLNSRPQGLVGHSAPLLPKGQVLSAPSKSVMSNAASPLPKPPQAITRSFSIPSSSHKMEAAHNLEMASPPLTPISLSNKNPSSAGSGPVVQALEIRDAE</sequence>
<proteinExistence type="predicted"/>
<evidence type="ECO:0000313" key="2">
    <source>
        <dbReference type="Proteomes" id="UP001164539"/>
    </source>
</evidence>
<gene>
    <name evidence="1" type="ORF">OWV82_017488</name>
</gene>
<keyword evidence="2" id="KW-1185">Reference proteome</keyword>
<comment type="caution">
    <text evidence="1">The sequence shown here is derived from an EMBL/GenBank/DDBJ whole genome shotgun (WGS) entry which is preliminary data.</text>
</comment>
<reference evidence="1 2" key="1">
    <citation type="journal article" date="2023" name="Science">
        <title>Complex scaffold remodeling in plant triterpene biosynthesis.</title>
        <authorList>
            <person name="De La Pena R."/>
            <person name="Hodgson H."/>
            <person name="Liu J.C."/>
            <person name="Stephenson M.J."/>
            <person name="Martin A.C."/>
            <person name="Owen C."/>
            <person name="Harkess A."/>
            <person name="Leebens-Mack J."/>
            <person name="Jimenez L.E."/>
            <person name="Osbourn A."/>
            <person name="Sattely E.S."/>
        </authorList>
    </citation>
    <scope>NUCLEOTIDE SEQUENCE [LARGE SCALE GENOMIC DNA]</scope>
    <source>
        <strain evidence="2">cv. JPN11</strain>
        <tissue evidence="1">Leaf</tissue>
    </source>
</reference>